<dbReference type="Pfam" id="PF00535">
    <property type="entry name" value="Glycos_transf_2"/>
    <property type="match status" value="1"/>
</dbReference>
<gene>
    <name evidence="2" type="ORF">J2T57_004314</name>
</gene>
<dbReference type="RefSeq" id="WP_253485298.1">
    <property type="nucleotide sequence ID" value="NZ_JALJXV010000014.1"/>
</dbReference>
<evidence type="ECO:0000313" key="3">
    <source>
        <dbReference type="Proteomes" id="UP001205843"/>
    </source>
</evidence>
<dbReference type="Gene3D" id="3.90.550.10">
    <property type="entry name" value="Spore Coat Polysaccharide Biosynthesis Protein SpsA, Chain A"/>
    <property type="match status" value="1"/>
</dbReference>
<organism evidence="2 3">
    <name type="scientific">Natronocella acetinitrilica</name>
    <dbReference type="NCBI Taxonomy" id="414046"/>
    <lineage>
        <taxon>Bacteria</taxon>
        <taxon>Pseudomonadati</taxon>
        <taxon>Pseudomonadota</taxon>
        <taxon>Gammaproteobacteria</taxon>
        <taxon>Chromatiales</taxon>
        <taxon>Ectothiorhodospiraceae</taxon>
        <taxon>Natronocella</taxon>
    </lineage>
</organism>
<evidence type="ECO:0000313" key="2">
    <source>
        <dbReference type="EMBL" id="MCP1677140.1"/>
    </source>
</evidence>
<dbReference type="CDD" id="cd00761">
    <property type="entry name" value="Glyco_tranf_GTA_type"/>
    <property type="match status" value="1"/>
</dbReference>
<dbReference type="InterPro" id="IPR001173">
    <property type="entry name" value="Glyco_trans_2-like"/>
</dbReference>
<proteinExistence type="predicted"/>
<evidence type="ECO:0000259" key="1">
    <source>
        <dbReference type="Pfam" id="PF00535"/>
    </source>
</evidence>
<dbReference type="EMBL" id="JALJXV010000014">
    <property type="protein sequence ID" value="MCP1677140.1"/>
    <property type="molecule type" value="Genomic_DNA"/>
</dbReference>
<reference evidence="2" key="1">
    <citation type="submission" date="2022-03" db="EMBL/GenBank/DDBJ databases">
        <title>Genomic Encyclopedia of Type Strains, Phase III (KMG-III): the genomes of soil and plant-associated and newly described type strains.</title>
        <authorList>
            <person name="Whitman W."/>
        </authorList>
    </citation>
    <scope>NUCLEOTIDE SEQUENCE</scope>
    <source>
        <strain evidence="2">ANL 6-2</strain>
    </source>
</reference>
<protein>
    <submittedName>
        <fullName evidence="2">Glycosyltransferase involved in cell wall biosynthesis</fullName>
    </submittedName>
</protein>
<dbReference type="PANTHER" id="PTHR43685">
    <property type="entry name" value="GLYCOSYLTRANSFERASE"/>
    <property type="match status" value="1"/>
</dbReference>
<keyword evidence="3" id="KW-1185">Reference proteome</keyword>
<accession>A0AAE3G770</accession>
<feature type="domain" description="Glycosyltransferase 2-like" evidence="1">
    <location>
        <begin position="4"/>
        <end position="132"/>
    </location>
</feature>
<dbReference type="SUPFAM" id="SSF53448">
    <property type="entry name" value="Nucleotide-diphospho-sugar transferases"/>
    <property type="match status" value="1"/>
</dbReference>
<dbReference type="InterPro" id="IPR029044">
    <property type="entry name" value="Nucleotide-diphossugar_trans"/>
</dbReference>
<dbReference type="InterPro" id="IPR050834">
    <property type="entry name" value="Glycosyltransf_2"/>
</dbReference>
<comment type="caution">
    <text evidence="2">The sequence shown here is derived from an EMBL/GenBank/DDBJ whole genome shotgun (WGS) entry which is preliminary data.</text>
</comment>
<dbReference type="PANTHER" id="PTHR43685:SF3">
    <property type="entry name" value="SLR2126 PROTEIN"/>
    <property type="match status" value="1"/>
</dbReference>
<name>A0AAE3G770_9GAMM</name>
<dbReference type="AlphaFoldDB" id="A0AAE3G770"/>
<sequence length="307" mass="35161">MQDVVLATYNGERTLPLTLERMASLEGPKGGWRLIVVDNNSRDNTKDIVNRHQARLNILYLFCPTQGKNNALNMALEHVQSDLIIFTDDDVLPAPRWLHHYQKNASAHEQYDVFGGPILPFWMSAPDIDYERAIPIGPAYALTPPDLATGPVQPDKIWGANMAVRRHLFDHGLRFNPNVGPAPGQYMMGSETELLRRLAATGTRAWFDTEAHLQHIIRPEQMTRRWLIGRALRFGRSLEAIKRQRGEPPASRKLPRWMLRKIITERLLSDGNFLLRNKERALSHAWQHGLLLGQAKERMRDIAPIKR</sequence>
<dbReference type="Proteomes" id="UP001205843">
    <property type="component" value="Unassembled WGS sequence"/>
</dbReference>